<feature type="region of interest" description="Disordered" evidence="1">
    <location>
        <begin position="107"/>
        <end position="126"/>
    </location>
</feature>
<evidence type="ECO:0000313" key="4">
    <source>
        <dbReference type="Proteomes" id="UP001234178"/>
    </source>
</evidence>
<feature type="compositionally biased region" description="Acidic residues" evidence="1">
    <location>
        <begin position="411"/>
        <end position="422"/>
    </location>
</feature>
<feature type="compositionally biased region" description="Acidic residues" evidence="1">
    <location>
        <begin position="430"/>
        <end position="441"/>
    </location>
</feature>
<feature type="compositionally biased region" description="Basic and acidic residues" evidence="1">
    <location>
        <begin position="1032"/>
        <end position="1042"/>
    </location>
</feature>
<dbReference type="CDD" id="cd23767">
    <property type="entry name" value="IQCD"/>
    <property type="match status" value="14"/>
</dbReference>
<feature type="region of interest" description="Disordered" evidence="1">
    <location>
        <begin position="873"/>
        <end position="910"/>
    </location>
</feature>
<dbReference type="SUPFAM" id="SSF52540">
    <property type="entry name" value="P-loop containing nucleoside triphosphate hydrolases"/>
    <property type="match status" value="2"/>
</dbReference>
<dbReference type="Pfam" id="PF00612">
    <property type="entry name" value="IQ"/>
    <property type="match status" value="15"/>
</dbReference>
<dbReference type="Gene3D" id="1.20.890.10">
    <property type="entry name" value="cAMP-dependent protein kinase regulatory subunit, dimerization-anchoring domain"/>
    <property type="match status" value="1"/>
</dbReference>
<evidence type="ECO:0000256" key="1">
    <source>
        <dbReference type="SAM" id="MobiDB-lite"/>
    </source>
</evidence>
<evidence type="ECO:0000313" key="3">
    <source>
        <dbReference type="EMBL" id="KAK4004383.1"/>
    </source>
</evidence>
<dbReference type="InterPro" id="IPR000048">
    <property type="entry name" value="IQ_motif_EF-hand-BS"/>
</dbReference>
<dbReference type="InterPro" id="IPR047579">
    <property type="entry name" value="DD_CABYR_SP17"/>
</dbReference>
<feature type="region of interest" description="Disordered" evidence="1">
    <location>
        <begin position="1759"/>
        <end position="1785"/>
    </location>
</feature>
<feature type="compositionally biased region" description="Basic and acidic residues" evidence="1">
    <location>
        <begin position="215"/>
        <end position="224"/>
    </location>
</feature>
<feature type="compositionally biased region" description="Acidic residues" evidence="1">
    <location>
        <begin position="710"/>
        <end position="734"/>
    </location>
</feature>
<feature type="compositionally biased region" description="Acidic residues" evidence="1">
    <location>
        <begin position="900"/>
        <end position="910"/>
    </location>
</feature>
<evidence type="ECO:0000313" key="2">
    <source>
        <dbReference type="EMBL" id="JAI85094.1"/>
    </source>
</evidence>
<dbReference type="Gene3D" id="1.20.5.190">
    <property type="match status" value="9"/>
</dbReference>
<feature type="region of interest" description="Disordered" evidence="1">
    <location>
        <begin position="1020"/>
        <end position="1049"/>
    </location>
</feature>
<feature type="region of interest" description="Disordered" evidence="1">
    <location>
        <begin position="935"/>
        <end position="963"/>
    </location>
</feature>
<sequence length="1961" mass="219700">MEQTNLLCHRMKIPETLDHLMYCLTKEILCKQPDNVYEFSMKFFHQLVEERDGPNRTPLVESTRSKSCKPSSLSIMDAGTGYTDQPNEDGEITDDFEKELQQLNDETLRAEDMSPPPTLDDSMSDNDTSVTKIAAIVTSKARESPQNAISTPISRTNSDGAMEIPNSPENTEEAIDAFANETFQENALDSNVDALPDSVTEVFDDGQPEVAQSTPEEHVEEHPAEGTPTTPTEETTDDPQMPADSNCTEETEHLEPQELVVEEEATENELQENIEDDKPQEIVENELETDGTENDLLHEKAEEDEQTSAEMVDVVDSSLLQVGEEMAVSLNDELLNSPPLEDTDEKEIIADGIENSEIVTNHIEESESAAIEPTNLVENIDTPDAANLPIDADSLEETVQLEPSEIVVEGETGEVELQEYIDEDKPQEIEGNESETTDGVEIDQSNENAEENEQTPADVVDIVDPSMAQEEGETTVNEEVLNSFSLQDCSEEREAGAENVESQEILANQLDEESDNAADTSTDLPEHSNDEQQHESGHVPEMNIRLPRSTDFIDMEQDFPVQMDENNHLDIEDIGSSSVVNLEDELSVAQEHYQEATQIENSDLGEQIQEENEAIEVGENLGGNDNFIEENENEKLDESEVFAISDVVDEQSSQLENIEEILPEVDSEDVPNDNDLHQDASFTEEQSLLSPANENSPFEVENTEQNICEASDDIVLADENADPDNMPEQDDELNAENVTDSESVIKEEPEAETNETTSHVICADTQEDGNLQSELDNEKPSPDLKENGFSDEDLNELLGEGDKEVSNDDEEEIWSKLQKDLQLEEEEQRNLAAIKIQSTFRGYQSRKEFNEMLQNKNETEDETDLVTDTVENVPEDETDLVTDTVENVPEDQPSIHSPEEESLENNDDDKELTGALASVTESIATIALIMTDTPQHDPPLFSIGEEHNDDEPDGNFGSENVVDTIDEFLSNQREVNDVTEEPMSNGEEIRDIQLIESYVITSSVADNSASPESQEAIINLENSQENGSVSVKDNDDSAKETGDPETEAVASDPGVVFELYVESHETTNDGLLESYCPQREDPPRDVKCIKVNQINSDAAELLDKITPRNTNGSIHQNQLDPCLLERENLAATKIQAGYRGHQDRKRVQYLKHHKIENVSSTGIDIDKQEELENAAATKIQAGFRGHQDRKRIHNAKCHAAGTGGTVDLQTNFNIVHEEYQFNHEESIQQIKPDPCLIELQNEAATKIQAGFRGHRDRKRIKDLKGPIVDHNVNGKNNSSFPQENLVSDDEEYFDETGTSPSTMDLQNAAATKIQAGFRGQQDRKRVKQHMQHRIAEKDVVESDTLQCMDTNYAPERSNEEQSNKNLCLMERENAAATTIQASFRGHQARKRVNNLQRPFTGNDGIENGSSQSTDTIYEPDQSNVEQSRQNLCLKELENAAATKIQASFRGYQDRKNTKHLKKPAKTKDLINNRETNFVDEDCLFDGDEFIQNSKGNPLEKENIAATKIQAGFRGHQDRKRVKHLKDSIIKSEIIHSGSANYDDEEASLLDYDQSAEAIQFELENSAATKIQAGFRGHQDRKRVKNLHNRITENDRAEWMDGLSDPEQLNAEQSHQNQCLNELENAAATKIQAGFRGYQDRKNIKHLKQEATSKDFVNKKETNFVEENSLPFDQDEFIQYGERNPLDKENIAATKIQAGFRGHQDRKRVKCLKDSIIKSETIDSDGASYTEDASILDYDPSAEAIQFELENSAATKIQAGFRGHQDRKRVKHLQHHSSENDVDSGRRAEFVDAMSDPDQSNADQSHPNLCLNELENAAATKIQAGFRGYQGRKNLKKEAKTNDLINIKETNFIEDVNGIQDGEQNSLDKENFAATKIQAGFRGHQDRKRVKYLKDSRTRSEIIDSDSACCNEEASLLDYDQSTEAIQVEQQNAAATKIQAGFRGHQDRKRVKNLKISTDLGE</sequence>
<dbReference type="PANTHER" id="PTHR10699">
    <property type="entry name" value="NEUROMODULIN"/>
    <property type="match status" value="1"/>
</dbReference>
<feature type="region of interest" description="Disordered" evidence="1">
    <location>
        <begin position="664"/>
        <end position="811"/>
    </location>
</feature>
<dbReference type="EMBL" id="JAOYFB010000001">
    <property type="protein sequence ID" value="KAK4004383.1"/>
    <property type="molecule type" value="Genomic_DNA"/>
</dbReference>
<feature type="compositionally biased region" description="Basic and acidic residues" evidence="1">
    <location>
        <begin position="1775"/>
        <end position="1785"/>
    </location>
</feature>
<gene>
    <name evidence="3" type="ORF">OUZ56_006119</name>
</gene>
<feature type="compositionally biased region" description="Acidic residues" evidence="1">
    <location>
        <begin position="283"/>
        <end position="293"/>
    </location>
</feature>
<dbReference type="PROSITE" id="PS50096">
    <property type="entry name" value="IQ"/>
    <property type="match status" value="15"/>
</dbReference>
<reference evidence="2" key="2">
    <citation type="submission" date="2015-10" db="EMBL/GenBank/DDBJ databases">
        <authorList>
            <person name="Gilbert D.G."/>
        </authorList>
    </citation>
    <scope>NUCLEOTIDE SEQUENCE</scope>
</reference>
<organism evidence="2">
    <name type="scientific">Daphnia magna</name>
    <dbReference type="NCBI Taxonomy" id="35525"/>
    <lineage>
        <taxon>Eukaryota</taxon>
        <taxon>Metazoa</taxon>
        <taxon>Ecdysozoa</taxon>
        <taxon>Arthropoda</taxon>
        <taxon>Crustacea</taxon>
        <taxon>Branchiopoda</taxon>
        <taxon>Diplostraca</taxon>
        <taxon>Cladocera</taxon>
        <taxon>Anomopoda</taxon>
        <taxon>Daphniidae</taxon>
        <taxon>Daphnia</taxon>
    </lineage>
</organism>
<dbReference type="PANTHER" id="PTHR10699:SF11">
    <property type="entry name" value="IGLOO, ISOFORM A"/>
    <property type="match status" value="1"/>
</dbReference>
<dbReference type="EMBL" id="GDIP01238307">
    <property type="protein sequence ID" value="JAI85094.1"/>
    <property type="molecule type" value="Transcribed_RNA"/>
</dbReference>
<feature type="region of interest" description="Disordered" evidence="1">
    <location>
        <begin position="53"/>
        <end position="91"/>
    </location>
</feature>
<feature type="region of interest" description="Disordered" evidence="1">
    <location>
        <begin position="408"/>
        <end position="543"/>
    </location>
</feature>
<feature type="region of interest" description="Disordered" evidence="1">
    <location>
        <begin position="139"/>
        <end position="161"/>
    </location>
</feature>
<keyword evidence="4" id="KW-1185">Reference proteome</keyword>
<dbReference type="GO" id="GO:0005516">
    <property type="term" value="F:calmodulin binding"/>
    <property type="evidence" value="ECO:0007669"/>
    <property type="project" value="TreeGrafter"/>
</dbReference>
<proteinExistence type="predicted"/>
<feature type="compositionally biased region" description="Acidic residues" evidence="1">
    <location>
        <begin position="260"/>
        <end position="275"/>
    </location>
</feature>
<feature type="region of interest" description="Disordered" evidence="1">
    <location>
        <begin position="201"/>
        <end position="295"/>
    </location>
</feature>
<feature type="compositionally biased region" description="Polar residues" evidence="1">
    <location>
        <begin position="680"/>
        <end position="696"/>
    </location>
</feature>
<dbReference type="OrthoDB" id="252964at2759"/>
<dbReference type="SUPFAM" id="SSF47391">
    <property type="entry name" value="Dimerization-anchoring domain of cAMP-dependent PK regulatory subunit"/>
    <property type="match status" value="1"/>
</dbReference>
<feature type="compositionally biased region" description="Polar residues" evidence="1">
    <location>
        <begin position="474"/>
        <end position="488"/>
    </location>
</feature>
<feature type="compositionally biased region" description="Polar residues" evidence="1">
    <location>
        <begin position="1020"/>
        <end position="1031"/>
    </location>
</feature>
<feature type="compositionally biased region" description="Basic and acidic residues" evidence="1">
    <location>
        <begin position="776"/>
        <end position="788"/>
    </location>
</feature>
<reference evidence="2" key="1">
    <citation type="submission" date="2015-10" db="EMBL/GenBank/DDBJ databases">
        <title>Daphnia magna gene sets from two clonal populations assembled and annotated with EvidentialGene.</title>
        <authorList>
            <person name="Gilbert D."/>
            <person name="Podicheti R."/>
            <person name="Orsini L."/>
            <person name="Colbourne J."/>
            <person name="Pfrender M."/>
        </authorList>
    </citation>
    <scope>NUCLEOTIDE SEQUENCE</scope>
</reference>
<feature type="compositionally biased region" description="Basic and acidic residues" evidence="1">
    <location>
        <begin position="524"/>
        <end position="538"/>
    </location>
</feature>
<dbReference type="InterPro" id="IPR027417">
    <property type="entry name" value="P-loop_NTPase"/>
</dbReference>
<reference evidence="3 4" key="3">
    <citation type="journal article" date="2023" name="Nucleic Acids Res.">
        <title>The hologenome of Daphnia magna reveals possible DNA methylation and microbiome-mediated evolution of the host genome.</title>
        <authorList>
            <person name="Chaturvedi A."/>
            <person name="Li X."/>
            <person name="Dhandapani V."/>
            <person name="Marshall H."/>
            <person name="Kissane S."/>
            <person name="Cuenca-Cambronero M."/>
            <person name="Asole G."/>
            <person name="Calvet F."/>
            <person name="Ruiz-Romero M."/>
            <person name="Marangio P."/>
            <person name="Guigo R."/>
            <person name="Rago D."/>
            <person name="Mirbahai L."/>
            <person name="Eastwood N."/>
            <person name="Colbourne J.K."/>
            <person name="Zhou J."/>
            <person name="Mallon E."/>
            <person name="Orsini L."/>
        </authorList>
    </citation>
    <scope>NUCLEOTIDE SEQUENCE [LARGE SCALE GENOMIC DNA]</scope>
    <source>
        <strain evidence="3">LRV0_1</strain>
    </source>
</reference>
<accession>A0A0N8DM05</accession>
<feature type="compositionally biased region" description="Basic residues" evidence="1">
    <location>
        <begin position="1764"/>
        <end position="1774"/>
    </location>
</feature>
<dbReference type="SMART" id="SM00015">
    <property type="entry name" value="IQ"/>
    <property type="match status" value="15"/>
</dbReference>
<protein>
    <submittedName>
        <fullName evidence="2">Abnormal spindle microcephaly-associated protein</fullName>
    </submittedName>
</protein>
<name>A0A0N8DM05_9CRUS</name>
<dbReference type="CDD" id="cd12100">
    <property type="entry name" value="DD_CABYR_SP17"/>
    <property type="match status" value="1"/>
</dbReference>
<dbReference type="Proteomes" id="UP001234178">
    <property type="component" value="Unassembled WGS sequence"/>
</dbReference>
<feature type="compositionally biased region" description="Polar residues" evidence="1">
    <location>
        <begin position="144"/>
        <end position="159"/>
    </location>
</feature>